<dbReference type="AlphaFoldDB" id="A0A2S4US29"/>
<comment type="subcellular location">
    <subcellularLocation>
        <location evidence="3">Cytoplasm</location>
    </subcellularLocation>
    <subcellularLocation>
        <location evidence="3">Nucleus</location>
    </subcellularLocation>
</comment>
<reference evidence="5" key="1">
    <citation type="submission" date="2017-12" db="EMBL/GenBank/DDBJ databases">
        <title>Gene loss provides genomic basis for host adaptation in cereal stripe rust fungi.</title>
        <authorList>
            <person name="Xia C."/>
        </authorList>
    </citation>
    <scope>NUCLEOTIDE SEQUENCE [LARGE SCALE GENOMIC DNA]</scope>
    <source>
        <strain evidence="5">93-210</strain>
    </source>
</reference>
<dbReference type="Gene3D" id="3.40.30.10">
    <property type="entry name" value="Glutaredoxin"/>
    <property type="match status" value="1"/>
</dbReference>
<accession>A0A2S4US29</accession>
<keyword evidence="6" id="KW-1185">Reference proteome</keyword>
<dbReference type="InterPro" id="IPR013868">
    <property type="entry name" value="Cut8/Sts1_fam"/>
</dbReference>
<feature type="compositionally biased region" description="Basic and acidic residues" evidence="4">
    <location>
        <begin position="481"/>
        <end position="490"/>
    </location>
</feature>
<dbReference type="PANTHER" id="PTHR28032">
    <property type="entry name" value="FI02826P"/>
    <property type="match status" value="1"/>
</dbReference>
<comment type="caution">
    <text evidence="5">The sequence shown here is derived from an EMBL/GenBank/DDBJ whole genome shotgun (WGS) entry which is preliminary data.</text>
</comment>
<evidence type="ECO:0000256" key="1">
    <source>
        <dbReference type="ARBA" id="ARBA00006199"/>
    </source>
</evidence>
<dbReference type="GO" id="GO:0015031">
    <property type="term" value="P:protein transport"/>
    <property type="evidence" value="ECO:0007669"/>
    <property type="project" value="UniProtKB-UniRule"/>
</dbReference>
<dbReference type="Gene3D" id="1.20.58.1590">
    <property type="entry name" value="Tethering factor for nuclear proteasome Cut8/Sts1"/>
    <property type="match status" value="1"/>
</dbReference>
<dbReference type="GO" id="GO:0005737">
    <property type="term" value="C:cytoplasm"/>
    <property type="evidence" value="ECO:0007669"/>
    <property type="project" value="UniProtKB-SubCell"/>
</dbReference>
<evidence type="ECO:0000313" key="6">
    <source>
        <dbReference type="Proteomes" id="UP000239156"/>
    </source>
</evidence>
<dbReference type="Pfam" id="PF08559">
    <property type="entry name" value="Cut8"/>
    <property type="match status" value="1"/>
</dbReference>
<dbReference type="VEuPathDB" id="FungiDB:PSTT_13382"/>
<dbReference type="GO" id="GO:0031144">
    <property type="term" value="P:proteasome localization"/>
    <property type="evidence" value="ECO:0007669"/>
    <property type="project" value="UniProtKB-UniRule"/>
</dbReference>
<name>A0A2S4US29_9BASI</name>
<comment type="similarity">
    <text evidence="1 3">Belongs to the cut8/STS1 family.</text>
</comment>
<comment type="subunit">
    <text evidence="3">Binds the proteasome.</text>
</comment>
<keyword evidence="3" id="KW-0653">Protein transport</keyword>
<dbReference type="InterPro" id="IPR038422">
    <property type="entry name" value="Cut8/Sts1_sf"/>
</dbReference>
<dbReference type="GO" id="GO:0031965">
    <property type="term" value="C:nuclear membrane"/>
    <property type="evidence" value="ECO:0007669"/>
    <property type="project" value="TreeGrafter"/>
</dbReference>
<dbReference type="Proteomes" id="UP000239156">
    <property type="component" value="Unassembled WGS sequence"/>
</dbReference>
<feature type="region of interest" description="Disordered" evidence="4">
    <location>
        <begin position="466"/>
        <end position="494"/>
    </location>
</feature>
<comment type="function">
    <text evidence="3">Involved in ubiquitin-mediated protein degradation. Regulatory factor in the ubiquitin/proteasome pathway that controls the turnover of proteasome substrates. Targets proteasomes to the nucleus and facilitates the degradation of nuclear proteins.</text>
</comment>
<evidence type="ECO:0000256" key="3">
    <source>
        <dbReference type="RuleBase" id="RU368013"/>
    </source>
</evidence>
<dbReference type="PANTHER" id="PTHR28032:SF1">
    <property type="entry name" value="FI02826P"/>
    <property type="match status" value="1"/>
</dbReference>
<dbReference type="EMBL" id="PKSL01000186">
    <property type="protein sequence ID" value="POW00077.1"/>
    <property type="molecule type" value="Genomic_DNA"/>
</dbReference>
<sequence length="587" mass="65491">MPSTHIIPRILRRQLISQPNPSNPESFILPIRKLLIEFNQQRGTQSGLRTFLSLSSPPPSSSKNPSLYQFVKDFPFVEFVVRPTGGSGILKAFYLNNNRIKTIPVDGLDPNQIQNKIQLLLESSGQKLNTYTRKNSISVSSENAQNPTRDKKIAESVKLLSRKLPVAHDSRSQPVHFPLGFRTGELAYHTGRSLIVTDRGSGLNLIEQAGPPLPASSTTAVNPILATMAHQVPFRQPAITVPLNWSFAAGTQQQPQPPSSSSSLSQSILKQEARTRKRSASDEIEIHDHQILKPCSALPKRTKRSINTNHPSIEPKHQIDLGTALVSLTKNELIGILQGLIQQKPELKQTVKNLLPPPSLESIINKVNEVEKLLIESIPNKRMNREEYIWNRVRVPLNTYVNDCLSSLEISNKSIENRCASKPTSDGGIKSPELSVIYGAVSDQLSLLSYLSHSISKIESLLPNLSTHQPSSSSSSSSTRPSHEHQETGHDLNSNVSYPFQSMLIPSLFQNWKTFIESIHKLIFIDRMIISESLIRKWFSLLDGLSSHPYNPEHLDSNNHIVQHLMMAVRDEALSRFGTIVGLKLLF</sequence>
<feature type="compositionally biased region" description="Basic and acidic residues" evidence="4">
    <location>
        <begin position="271"/>
        <end position="286"/>
    </location>
</feature>
<gene>
    <name evidence="5" type="ORF">PSTT_13382</name>
</gene>
<evidence type="ECO:0000256" key="4">
    <source>
        <dbReference type="SAM" id="MobiDB-lite"/>
    </source>
</evidence>
<organism evidence="5 6">
    <name type="scientific">Puccinia striiformis</name>
    <dbReference type="NCBI Taxonomy" id="27350"/>
    <lineage>
        <taxon>Eukaryota</taxon>
        <taxon>Fungi</taxon>
        <taxon>Dikarya</taxon>
        <taxon>Basidiomycota</taxon>
        <taxon>Pucciniomycotina</taxon>
        <taxon>Pucciniomycetes</taxon>
        <taxon>Pucciniales</taxon>
        <taxon>Pucciniaceae</taxon>
        <taxon>Puccinia</taxon>
    </lineage>
</organism>
<dbReference type="GO" id="GO:0071630">
    <property type="term" value="P:nuclear protein quality control by the ubiquitin-proteasome system"/>
    <property type="evidence" value="ECO:0007669"/>
    <property type="project" value="UniProtKB-UniRule"/>
</dbReference>
<evidence type="ECO:0000256" key="2">
    <source>
        <dbReference type="ARBA" id="ARBA00023242"/>
    </source>
</evidence>
<proteinExistence type="inferred from homology"/>
<feature type="region of interest" description="Disordered" evidence="4">
    <location>
        <begin position="249"/>
        <end position="286"/>
    </location>
</feature>
<keyword evidence="3" id="KW-0813">Transport</keyword>
<keyword evidence="2 3" id="KW-0539">Nucleus</keyword>
<dbReference type="VEuPathDB" id="FungiDB:PSHT_03255"/>
<evidence type="ECO:0000313" key="5">
    <source>
        <dbReference type="EMBL" id="POW00077.1"/>
    </source>
</evidence>
<keyword evidence="3" id="KW-0963">Cytoplasm</keyword>
<protein>
    <recommendedName>
        <fullName evidence="3">Tethering factor for nuclear proteasome STS1</fullName>
    </recommendedName>
</protein>
<dbReference type="GO" id="GO:0070628">
    <property type="term" value="F:proteasome binding"/>
    <property type="evidence" value="ECO:0007669"/>
    <property type="project" value="TreeGrafter"/>
</dbReference>